<dbReference type="GO" id="GO:0006145">
    <property type="term" value="P:purine nucleobase catabolic process"/>
    <property type="evidence" value="ECO:0007669"/>
    <property type="project" value="TreeGrafter"/>
</dbReference>
<evidence type="ECO:0000256" key="6">
    <source>
        <dbReference type="HAMAP-Rule" id="MF_00220"/>
    </source>
</evidence>
<proteinExistence type="inferred from homology"/>
<dbReference type="RefSeq" id="WP_013838753.1">
    <property type="nucleotide sequence ID" value="NC_015588.1"/>
</dbReference>
<sequence>MSTDHSSTSYVLRGVRPLGGEPADVVVAGGVIAALGAPGTVEAPAGDVVEVDGAGHVLLPGLVDLHTHLREPGREDAETVASGTRAAAAGGFTAVHAMANTSPVADTAGVVEQVWRLGRDAGYADVHPVGAVTVGLDGERLAELGAMADSAARVRVFSDDGKCVHDPILMRRALEYVKAFDGVVAQHAQEPRLTEGAQMNEGVVSAEIGLAGWPAVAEEAIIARDVLLAEHVGSRLHVCHLSTAGSVEIVRWAKSRGIDVTAEVTPHHLVLTDDLARTYDPTYKVNPPLRTAQDVEAVREGLADGTIDIVATDHAPHTREDKDCEWGAAAFGMTGLETALSVVQQTMVDTGRLTWADVARVLSTAPARIGRIGDRHGRPIAVGEPANLTLVDPAATRVVDGAAQVTASGNTPFAGRELPGRVVATFLRGRATVLDGAVVDAPRGAAGRHAGAGAR</sequence>
<dbReference type="Gene3D" id="3.20.20.140">
    <property type="entry name" value="Metal-dependent hydrolases"/>
    <property type="match status" value="1"/>
</dbReference>
<dbReference type="InterPro" id="IPR032466">
    <property type="entry name" value="Metal_Hydrolase"/>
</dbReference>
<feature type="domain" description="Dihydroorotase catalytic" evidence="7">
    <location>
        <begin position="55"/>
        <end position="243"/>
    </location>
</feature>
<feature type="binding site" evidence="6">
    <location>
        <position position="66"/>
    </location>
    <ligand>
        <name>Zn(2+)</name>
        <dbReference type="ChEBI" id="CHEBI:29105"/>
        <label>1</label>
    </ligand>
</feature>
<feature type="binding site" evidence="6">
    <location>
        <position position="317"/>
    </location>
    <ligand>
        <name>substrate</name>
    </ligand>
</feature>
<feature type="binding site" evidence="6">
    <location>
        <position position="100"/>
    </location>
    <ligand>
        <name>substrate</name>
    </ligand>
</feature>
<accession>F6FV21</accession>
<feature type="binding site" evidence="6">
    <location>
        <position position="313"/>
    </location>
    <ligand>
        <name>Zn(2+)</name>
        <dbReference type="ChEBI" id="CHEBI:29105"/>
        <label>1</label>
    </ligand>
</feature>
<dbReference type="PANTHER" id="PTHR43668">
    <property type="entry name" value="ALLANTOINASE"/>
    <property type="match status" value="1"/>
</dbReference>
<keyword evidence="5 6" id="KW-0665">Pyrimidine biosynthesis</keyword>
<evidence type="ECO:0000256" key="1">
    <source>
        <dbReference type="ARBA" id="ARBA00002368"/>
    </source>
</evidence>
<dbReference type="STRING" id="743718.Isova_1608"/>
<dbReference type="HOGENOM" id="CLU_015572_1_0_11"/>
<comment type="catalytic activity">
    <reaction evidence="6">
        <text>(S)-dihydroorotate + H2O = N-carbamoyl-L-aspartate + H(+)</text>
        <dbReference type="Rhea" id="RHEA:24296"/>
        <dbReference type="ChEBI" id="CHEBI:15377"/>
        <dbReference type="ChEBI" id="CHEBI:15378"/>
        <dbReference type="ChEBI" id="CHEBI:30864"/>
        <dbReference type="ChEBI" id="CHEBI:32814"/>
        <dbReference type="EC" id="3.5.2.3"/>
    </reaction>
</comment>
<feature type="binding site" evidence="6">
    <location>
        <begin position="331"/>
        <end position="332"/>
    </location>
    <ligand>
        <name>substrate</name>
    </ligand>
</feature>
<dbReference type="EMBL" id="CP002810">
    <property type="protein sequence ID" value="AEG44361.1"/>
    <property type="molecule type" value="Genomic_DNA"/>
</dbReference>
<feature type="binding site" evidence="6">
    <location>
        <position position="187"/>
    </location>
    <ligand>
        <name>Zn(2+)</name>
        <dbReference type="ChEBI" id="CHEBI:29105"/>
        <label>2</label>
    </ligand>
</feature>
<dbReference type="NCBIfam" id="NF006836">
    <property type="entry name" value="PRK09357.1-1"/>
    <property type="match status" value="1"/>
</dbReference>
<dbReference type="GO" id="GO:0004151">
    <property type="term" value="F:dihydroorotase activity"/>
    <property type="evidence" value="ECO:0007669"/>
    <property type="project" value="UniProtKB-UniRule"/>
</dbReference>
<feature type="binding site" evidence="6">
    <location>
        <position position="160"/>
    </location>
    <ligand>
        <name>Zn(2+)</name>
        <dbReference type="ChEBI" id="CHEBI:29105"/>
        <label>2</label>
    </ligand>
</feature>
<dbReference type="UniPathway" id="UPA00070">
    <property type="reaction ID" value="UER00117"/>
</dbReference>
<dbReference type="PROSITE" id="PS00483">
    <property type="entry name" value="DIHYDROOROTASE_2"/>
    <property type="match status" value="1"/>
</dbReference>
<comment type="cofactor">
    <cofactor evidence="6">
        <name>Zn(2+)</name>
        <dbReference type="ChEBI" id="CHEBI:29105"/>
    </cofactor>
    <text evidence="6">Binds 2 Zn(2+) ions per subunit.</text>
</comment>
<dbReference type="HAMAP" id="MF_00220_B">
    <property type="entry name" value="PyrC_classI_B"/>
    <property type="match status" value="1"/>
</dbReference>
<feature type="binding site" evidence="6">
    <location>
        <position position="240"/>
    </location>
    <ligand>
        <name>Zn(2+)</name>
        <dbReference type="ChEBI" id="CHEBI:29105"/>
        <label>2</label>
    </ligand>
</feature>
<dbReference type="CDD" id="cd01317">
    <property type="entry name" value="DHOase_IIa"/>
    <property type="match status" value="1"/>
</dbReference>
<dbReference type="Pfam" id="PF12890">
    <property type="entry name" value="DHOase"/>
    <property type="match status" value="1"/>
</dbReference>
<dbReference type="NCBIfam" id="TIGR00857">
    <property type="entry name" value="pyrC_multi"/>
    <property type="match status" value="1"/>
</dbReference>
<protein>
    <recommendedName>
        <fullName evidence="6">Dihydroorotase</fullName>
        <shortName evidence="6">DHOase</shortName>
        <ecNumber evidence="6">3.5.2.3</ecNumber>
    </recommendedName>
</protein>
<dbReference type="InterPro" id="IPR002195">
    <property type="entry name" value="Dihydroorotase_CS"/>
</dbReference>
<dbReference type="InterPro" id="IPR004722">
    <property type="entry name" value="DHOase"/>
</dbReference>
<dbReference type="SUPFAM" id="SSF51556">
    <property type="entry name" value="Metallo-dependent hydrolases"/>
    <property type="match status" value="1"/>
</dbReference>
<evidence type="ECO:0000259" key="7">
    <source>
        <dbReference type="Pfam" id="PF12890"/>
    </source>
</evidence>
<feature type="binding site" evidence="6">
    <location>
        <position position="68"/>
    </location>
    <ligand>
        <name>Zn(2+)</name>
        <dbReference type="ChEBI" id="CHEBI:29105"/>
        <label>1</label>
    </ligand>
</feature>
<gene>
    <name evidence="6" type="primary">pyrC</name>
    <name evidence="8" type="ordered locus">Isova_1608</name>
</gene>
<dbReference type="GO" id="GO:0004038">
    <property type="term" value="F:allantoinase activity"/>
    <property type="evidence" value="ECO:0007669"/>
    <property type="project" value="TreeGrafter"/>
</dbReference>
<dbReference type="InterPro" id="IPR050138">
    <property type="entry name" value="DHOase/Allantoinase_Hydrolase"/>
</dbReference>
<dbReference type="GO" id="GO:0044205">
    <property type="term" value="P:'de novo' UMP biosynthetic process"/>
    <property type="evidence" value="ECO:0007669"/>
    <property type="project" value="UniProtKB-UniRule"/>
</dbReference>
<feature type="binding site" evidence="6">
    <location>
        <begin position="68"/>
        <end position="70"/>
    </location>
    <ligand>
        <name>substrate</name>
    </ligand>
</feature>
<evidence type="ECO:0000256" key="4">
    <source>
        <dbReference type="ARBA" id="ARBA00022801"/>
    </source>
</evidence>
<comment type="similarity">
    <text evidence="2 6">Belongs to the metallo-dependent hydrolases superfamily. DHOase family. Class I DHOase subfamily.</text>
</comment>
<keyword evidence="9" id="KW-1185">Reference proteome</keyword>
<evidence type="ECO:0000256" key="5">
    <source>
        <dbReference type="ARBA" id="ARBA00022975"/>
    </source>
</evidence>
<name>F6FV21_ISOV2</name>
<evidence type="ECO:0000313" key="8">
    <source>
        <dbReference type="EMBL" id="AEG44361.1"/>
    </source>
</evidence>
<dbReference type="EC" id="3.5.2.3" evidence="6"/>
<reference evidence="8 9" key="1">
    <citation type="submission" date="2011-05" db="EMBL/GenBank/DDBJ databases">
        <title>Complete sequence of Isoptericola variabilis 225.</title>
        <authorList>
            <consortium name="US DOE Joint Genome Institute"/>
            <person name="Lucas S."/>
            <person name="Han J."/>
            <person name="Lapidus A."/>
            <person name="Cheng J.-F."/>
            <person name="Goodwin L."/>
            <person name="Pitluck S."/>
            <person name="Peters L."/>
            <person name="Mikhailova N."/>
            <person name="Zeytun A."/>
            <person name="Han C."/>
            <person name="Tapia R."/>
            <person name="Land M."/>
            <person name="Hauser L."/>
            <person name="Kyrpides N."/>
            <person name="Ivanova N."/>
            <person name="Pagani I."/>
            <person name="Siebers A."/>
            <person name="Allgaier M."/>
            <person name="Thelen M."/>
            <person name="Hugenholtz P."/>
            <person name="Gladden J."/>
            <person name="Woyke T."/>
        </authorList>
    </citation>
    <scope>NUCLEOTIDE SEQUENCE [LARGE SCALE GENOMIC DNA]</scope>
    <source>
        <strain evidence="9">225</strain>
    </source>
</reference>
<evidence type="ECO:0000256" key="3">
    <source>
        <dbReference type="ARBA" id="ARBA00022723"/>
    </source>
</evidence>
<keyword evidence="6" id="KW-0862">Zinc</keyword>
<comment type="pathway">
    <text evidence="6">Pyrimidine metabolism; UMP biosynthesis via de novo pathway; (S)-dihydroorotate from bicarbonate: step 3/3.</text>
</comment>
<dbReference type="PANTHER" id="PTHR43668:SF2">
    <property type="entry name" value="ALLANTOINASE"/>
    <property type="match status" value="1"/>
</dbReference>
<dbReference type="GO" id="GO:0005737">
    <property type="term" value="C:cytoplasm"/>
    <property type="evidence" value="ECO:0007669"/>
    <property type="project" value="TreeGrafter"/>
</dbReference>
<dbReference type="Gene3D" id="2.30.40.10">
    <property type="entry name" value="Urease, subunit C, domain 1"/>
    <property type="match status" value="1"/>
</dbReference>
<dbReference type="eggNOG" id="COG0044">
    <property type="taxonomic scope" value="Bacteria"/>
</dbReference>
<keyword evidence="4 6" id="KW-0378">Hydrolase</keyword>
<feature type="active site" evidence="6">
    <location>
        <position position="313"/>
    </location>
</feature>
<organism evidence="9">
    <name type="scientific">Isoptericola variabilis (strain 225)</name>
    <dbReference type="NCBI Taxonomy" id="743718"/>
    <lineage>
        <taxon>Bacteria</taxon>
        <taxon>Bacillati</taxon>
        <taxon>Actinomycetota</taxon>
        <taxon>Actinomycetes</taxon>
        <taxon>Micrococcales</taxon>
        <taxon>Promicromonosporaceae</taxon>
        <taxon>Isoptericola</taxon>
    </lineage>
</organism>
<feature type="binding site" evidence="6">
    <location>
        <position position="160"/>
    </location>
    <ligand>
        <name>Zn(2+)</name>
        <dbReference type="ChEBI" id="CHEBI:29105"/>
        <label>1</label>
    </ligand>
</feature>
<evidence type="ECO:0000256" key="2">
    <source>
        <dbReference type="ARBA" id="ARBA00010286"/>
    </source>
</evidence>
<dbReference type="Proteomes" id="UP000009236">
    <property type="component" value="Chromosome"/>
</dbReference>
<dbReference type="SUPFAM" id="SSF51338">
    <property type="entry name" value="Composite domain of metallo-dependent hydrolases"/>
    <property type="match status" value="1"/>
</dbReference>
<dbReference type="AlphaFoldDB" id="F6FV21"/>
<dbReference type="GO" id="GO:0008270">
    <property type="term" value="F:zinc ion binding"/>
    <property type="evidence" value="ECO:0007669"/>
    <property type="project" value="UniProtKB-UniRule"/>
</dbReference>
<dbReference type="InterPro" id="IPR011059">
    <property type="entry name" value="Metal-dep_hydrolase_composite"/>
</dbReference>
<evidence type="ECO:0000313" key="9">
    <source>
        <dbReference type="Proteomes" id="UP000009236"/>
    </source>
</evidence>
<dbReference type="KEGG" id="iva:Isova_1608"/>
<dbReference type="InterPro" id="IPR024403">
    <property type="entry name" value="DHOase_cat"/>
</dbReference>
<comment type="function">
    <text evidence="1 6">Catalyzes the reversible cyclization of carbamoyl aspartate to dihydroorotate.</text>
</comment>
<keyword evidence="3 6" id="KW-0479">Metal-binding</keyword>
<feature type="binding site" evidence="6">
    <location>
        <position position="286"/>
    </location>
    <ligand>
        <name>substrate</name>
    </ligand>
</feature>